<proteinExistence type="predicted"/>
<dbReference type="Pfam" id="PF14009">
    <property type="entry name" value="PADRE"/>
    <property type="match status" value="1"/>
</dbReference>
<dbReference type="EMBL" id="CM009305">
    <property type="protein sequence ID" value="PNS99335.1"/>
    <property type="molecule type" value="Genomic_DNA"/>
</dbReference>
<sequence>MGNYTSCCVVFTCSRKVPKTAKLMDSQGNLRQVSLPVKAAELMLEEPGHAICPLHELKQRSRVIAMRADDELLPGKVYLLATLSKVNCKISASEVAIMESAIAACAKRSSKKRNGAKVLPAMAVEMRELEEGSEGEVNVLEGNDLTSSTSCRLVLNYRQWTPALEPISEDF</sequence>
<dbReference type="InterPro" id="IPR025322">
    <property type="entry name" value="PADRE_dom"/>
</dbReference>
<evidence type="ECO:0008006" key="3">
    <source>
        <dbReference type="Google" id="ProtNLM"/>
    </source>
</evidence>
<protein>
    <recommendedName>
        <fullName evidence="3">DUF4228 domain-containing protein</fullName>
    </recommendedName>
</protein>
<reference evidence="1 2" key="1">
    <citation type="journal article" date="2006" name="Science">
        <title>The genome of black cottonwood, Populus trichocarpa (Torr. &amp; Gray).</title>
        <authorList>
            <person name="Tuskan G.A."/>
            <person name="Difazio S."/>
            <person name="Jansson S."/>
            <person name="Bohlmann J."/>
            <person name="Grigoriev I."/>
            <person name="Hellsten U."/>
            <person name="Putnam N."/>
            <person name="Ralph S."/>
            <person name="Rombauts S."/>
            <person name="Salamov A."/>
            <person name="Schein J."/>
            <person name="Sterck L."/>
            <person name="Aerts A."/>
            <person name="Bhalerao R.R."/>
            <person name="Bhalerao R.P."/>
            <person name="Blaudez D."/>
            <person name="Boerjan W."/>
            <person name="Brun A."/>
            <person name="Brunner A."/>
            <person name="Busov V."/>
            <person name="Campbell M."/>
            <person name="Carlson J."/>
            <person name="Chalot M."/>
            <person name="Chapman J."/>
            <person name="Chen G.L."/>
            <person name="Cooper D."/>
            <person name="Coutinho P.M."/>
            <person name="Couturier J."/>
            <person name="Covert S."/>
            <person name="Cronk Q."/>
            <person name="Cunningham R."/>
            <person name="Davis J."/>
            <person name="Degroeve S."/>
            <person name="Dejardin A."/>
            <person name="Depamphilis C."/>
            <person name="Detter J."/>
            <person name="Dirks B."/>
            <person name="Dubchak I."/>
            <person name="Duplessis S."/>
            <person name="Ehlting J."/>
            <person name="Ellis B."/>
            <person name="Gendler K."/>
            <person name="Goodstein D."/>
            <person name="Gribskov M."/>
            <person name="Grimwood J."/>
            <person name="Groover A."/>
            <person name="Gunter L."/>
            <person name="Hamberger B."/>
            <person name="Heinze B."/>
            <person name="Helariutta Y."/>
            <person name="Henrissat B."/>
            <person name="Holligan D."/>
            <person name="Holt R."/>
            <person name="Huang W."/>
            <person name="Islam-Faridi N."/>
            <person name="Jones S."/>
            <person name="Jones-Rhoades M."/>
            <person name="Jorgensen R."/>
            <person name="Joshi C."/>
            <person name="Kangasjarvi J."/>
            <person name="Karlsson J."/>
            <person name="Kelleher C."/>
            <person name="Kirkpatrick R."/>
            <person name="Kirst M."/>
            <person name="Kohler A."/>
            <person name="Kalluri U."/>
            <person name="Larimer F."/>
            <person name="Leebens-Mack J."/>
            <person name="Leple J.C."/>
            <person name="Locascio P."/>
            <person name="Lou Y."/>
            <person name="Lucas S."/>
            <person name="Martin F."/>
            <person name="Montanini B."/>
            <person name="Napoli C."/>
            <person name="Nelson D.R."/>
            <person name="Nelson C."/>
            <person name="Nieminen K."/>
            <person name="Nilsson O."/>
            <person name="Pereda V."/>
            <person name="Peter G."/>
            <person name="Philippe R."/>
            <person name="Pilate G."/>
            <person name="Poliakov A."/>
            <person name="Razumovskaya J."/>
            <person name="Richardson P."/>
            <person name="Rinaldi C."/>
            <person name="Ritland K."/>
            <person name="Rouze P."/>
            <person name="Ryaboy D."/>
            <person name="Schmutz J."/>
            <person name="Schrader J."/>
            <person name="Segerman B."/>
            <person name="Shin H."/>
            <person name="Siddiqui A."/>
            <person name="Sterky F."/>
            <person name="Terry A."/>
            <person name="Tsai C.J."/>
            <person name="Uberbacher E."/>
            <person name="Unneberg P."/>
            <person name="Vahala J."/>
            <person name="Wall K."/>
            <person name="Wessler S."/>
            <person name="Yang G."/>
            <person name="Yin T."/>
            <person name="Douglas C."/>
            <person name="Marra M."/>
            <person name="Sandberg G."/>
            <person name="Van de Peer Y."/>
            <person name="Rokhsar D."/>
        </authorList>
    </citation>
    <scope>NUCLEOTIDE SEQUENCE [LARGE SCALE GENOMIC DNA]</scope>
    <source>
        <strain evidence="2">cv. Nisqually</strain>
    </source>
</reference>
<dbReference type="PANTHER" id="PTHR33052">
    <property type="entry name" value="DUF4228 DOMAIN PROTEIN-RELATED"/>
    <property type="match status" value="1"/>
</dbReference>
<accession>A0A2K1XEZ8</accession>
<keyword evidence="2" id="KW-1185">Reference proteome</keyword>
<evidence type="ECO:0000313" key="1">
    <source>
        <dbReference type="EMBL" id="PNS99335.1"/>
    </source>
</evidence>
<name>A0A2K1XEZ8_POPTR</name>
<dbReference type="InParanoid" id="A0A2K1XEZ8"/>
<dbReference type="AlphaFoldDB" id="A0A2K1XEZ8"/>
<evidence type="ECO:0000313" key="2">
    <source>
        <dbReference type="Proteomes" id="UP000006729"/>
    </source>
</evidence>
<dbReference type="STRING" id="3694.A0A2K1XEZ8"/>
<organism evidence="1 2">
    <name type="scientific">Populus trichocarpa</name>
    <name type="common">Western balsam poplar</name>
    <name type="synonym">Populus balsamifera subsp. trichocarpa</name>
    <dbReference type="NCBI Taxonomy" id="3694"/>
    <lineage>
        <taxon>Eukaryota</taxon>
        <taxon>Viridiplantae</taxon>
        <taxon>Streptophyta</taxon>
        <taxon>Embryophyta</taxon>
        <taxon>Tracheophyta</taxon>
        <taxon>Spermatophyta</taxon>
        <taxon>Magnoliopsida</taxon>
        <taxon>eudicotyledons</taxon>
        <taxon>Gunneridae</taxon>
        <taxon>Pentapetalae</taxon>
        <taxon>rosids</taxon>
        <taxon>fabids</taxon>
        <taxon>Malpighiales</taxon>
        <taxon>Salicaceae</taxon>
        <taxon>Saliceae</taxon>
        <taxon>Populus</taxon>
    </lineage>
</organism>
<dbReference type="Proteomes" id="UP000006729">
    <property type="component" value="Chromosome 16"/>
</dbReference>
<gene>
    <name evidence="1" type="ORF">POPTR_016G128800</name>
</gene>